<feature type="non-terminal residue" evidence="2">
    <location>
        <position position="67"/>
    </location>
</feature>
<feature type="region of interest" description="Disordered" evidence="1">
    <location>
        <begin position="1"/>
        <end position="20"/>
    </location>
</feature>
<name>A0A382I8L9_9ZZZZ</name>
<sequence>MTSHQEFPQFVKPSREKPGSLSDRQAHLWWACPDQFTDQDELDRYRALLTEDETQKIDGFRFATDRH</sequence>
<protein>
    <submittedName>
        <fullName evidence="2">Uncharacterized protein</fullName>
    </submittedName>
</protein>
<accession>A0A382I8L9</accession>
<reference evidence="2" key="1">
    <citation type="submission" date="2018-05" db="EMBL/GenBank/DDBJ databases">
        <authorList>
            <person name="Lanie J.A."/>
            <person name="Ng W.-L."/>
            <person name="Kazmierczak K.M."/>
            <person name="Andrzejewski T.M."/>
            <person name="Davidsen T.M."/>
            <person name="Wayne K.J."/>
            <person name="Tettelin H."/>
            <person name="Glass J.I."/>
            <person name="Rusch D."/>
            <person name="Podicherti R."/>
            <person name="Tsui H.-C.T."/>
            <person name="Winkler M.E."/>
        </authorList>
    </citation>
    <scope>NUCLEOTIDE SEQUENCE</scope>
</reference>
<gene>
    <name evidence="2" type="ORF">METZ01_LOCUS248722</name>
</gene>
<dbReference type="EMBL" id="UINC01065813">
    <property type="protein sequence ID" value="SVB95868.1"/>
    <property type="molecule type" value="Genomic_DNA"/>
</dbReference>
<dbReference type="AlphaFoldDB" id="A0A382I8L9"/>
<proteinExistence type="predicted"/>
<evidence type="ECO:0000256" key="1">
    <source>
        <dbReference type="SAM" id="MobiDB-lite"/>
    </source>
</evidence>
<organism evidence="2">
    <name type="scientific">marine metagenome</name>
    <dbReference type="NCBI Taxonomy" id="408172"/>
    <lineage>
        <taxon>unclassified sequences</taxon>
        <taxon>metagenomes</taxon>
        <taxon>ecological metagenomes</taxon>
    </lineage>
</organism>
<evidence type="ECO:0000313" key="2">
    <source>
        <dbReference type="EMBL" id="SVB95868.1"/>
    </source>
</evidence>